<dbReference type="Gene3D" id="1.10.10.10">
    <property type="entry name" value="Winged helix-like DNA-binding domain superfamily/Winged helix DNA-binding domain"/>
    <property type="match status" value="1"/>
</dbReference>
<keyword evidence="4" id="KW-0479">Metal-binding</keyword>
<dbReference type="Proteomes" id="UP000031433">
    <property type="component" value="Unassembled WGS sequence"/>
</dbReference>
<evidence type="ECO:0000313" key="14">
    <source>
        <dbReference type="Proteomes" id="UP000031433"/>
    </source>
</evidence>
<keyword evidence="6" id="KW-0378">Hydrolase</keyword>
<evidence type="ECO:0000256" key="4">
    <source>
        <dbReference type="ARBA" id="ARBA00022723"/>
    </source>
</evidence>
<evidence type="ECO:0000313" key="13">
    <source>
        <dbReference type="EMBL" id="KIE42406.1"/>
    </source>
</evidence>
<keyword evidence="14" id="KW-1185">Reference proteome</keyword>
<dbReference type="AlphaFoldDB" id="A0A0C1QW82"/>
<gene>
    <name evidence="13" type="ORF">SE37_07080</name>
</gene>
<dbReference type="GO" id="GO:0032357">
    <property type="term" value="F:oxidized purine DNA binding"/>
    <property type="evidence" value="ECO:0007669"/>
    <property type="project" value="TreeGrafter"/>
</dbReference>
<keyword evidence="9" id="KW-0234">DNA repair</keyword>
<evidence type="ECO:0000259" key="12">
    <source>
        <dbReference type="SMART" id="SM00478"/>
    </source>
</evidence>
<name>A0A0C1QW82_9BACT</name>
<dbReference type="PANTHER" id="PTHR42944">
    <property type="entry name" value="ADENINE DNA GLYCOSYLASE"/>
    <property type="match status" value="1"/>
</dbReference>
<dbReference type="Pfam" id="PF00730">
    <property type="entry name" value="HhH-GPD"/>
    <property type="match status" value="1"/>
</dbReference>
<dbReference type="Gene3D" id="1.10.340.30">
    <property type="entry name" value="Hypothetical protein, domain 2"/>
    <property type="match status" value="1"/>
</dbReference>
<keyword evidence="7" id="KW-0408">Iron</keyword>
<protein>
    <submittedName>
        <fullName evidence="13">Endonuclease III</fullName>
    </submittedName>
</protein>
<dbReference type="GO" id="GO:0051536">
    <property type="term" value="F:iron-sulfur cluster binding"/>
    <property type="evidence" value="ECO:0007669"/>
    <property type="project" value="UniProtKB-KW"/>
</dbReference>
<accession>A0A0C1QW82</accession>
<keyword evidence="5" id="KW-0227">DNA damage</keyword>
<evidence type="ECO:0000256" key="1">
    <source>
        <dbReference type="ARBA" id="ARBA00001966"/>
    </source>
</evidence>
<evidence type="ECO:0000256" key="8">
    <source>
        <dbReference type="ARBA" id="ARBA00023014"/>
    </source>
</evidence>
<dbReference type="GO" id="GO:0004519">
    <property type="term" value="F:endonuclease activity"/>
    <property type="evidence" value="ECO:0007669"/>
    <property type="project" value="UniProtKB-KW"/>
</dbReference>
<evidence type="ECO:0000256" key="2">
    <source>
        <dbReference type="ARBA" id="ARBA00002933"/>
    </source>
</evidence>
<evidence type="ECO:0000256" key="5">
    <source>
        <dbReference type="ARBA" id="ARBA00022763"/>
    </source>
</evidence>
<dbReference type="GO" id="GO:0006298">
    <property type="term" value="P:mismatch repair"/>
    <property type="evidence" value="ECO:0007669"/>
    <property type="project" value="TreeGrafter"/>
</dbReference>
<dbReference type="SUPFAM" id="SSF48150">
    <property type="entry name" value="DNA-glycosylase"/>
    <property type="match status" value="1"/>
</dbReference>
<dbReference type="InterPro" id="IPR044298">
    <property type="entry name" value="MIG/MutY"/>
</dbReference>
<dbReference type="EMBL" id="JXBL01000001">
    <property type="protein sequence ID" value="KIE42406.1"/>
    <property type="molecule type" value="Genomic_DNA"/>
</dbReference>
<dbReference type="Gene3D" id="1.10.1670.10">
    <property type="entry name" value="Helix-hairpin-Helix base-excision DNA repair enzymes (C-terminal)"/>
    <property type="match status" value="1"/>
</dbReference>
<dbReference type="PANTHER" id="PTHR42944:SF1">
    <property type="entry name" value="ADENINE DNA GLYCOSYLASE"/>
    <property type="match status" value="1"/>
</dbReference>
<keyword evidence="13" id="KW-0255">Endonuclease</keyword>
<dbReference type="GO" id="GO:0046872">
    <property type="term" value="F:metal ion binding"/>
    <property type="evidence" value="ECO:0007669"/>
    <property type="project" value="UniProtKB-KW"/>
</dbReference>
<dbReference type="GO" id="GO:0000701">
    <property type="term" value="F:purine-specific mismatch base pair DNA N-glycosylase activity"/>
    <property type="evidence" value="ECO:0007669"/>
    <property type="project" value="TreeGrafter"/>
</dbReference>
<comment type="function">
    <text evidence="2">Adenine glycosylase active on G-A mispairs. MutY also corrects error-prone DNA synthesis past GO lesions which are due to the oxidatively damaged form of guanine: 7,8-dihydro-8-oxoguanine (8-oxo-dGTP).</text>
</comment>
<dbReference type="InterPro" id="IPR011257">
    <property type="entry name" value="DNA_glycosylase"/>
</dbReference>
<comment type="caution">
    <text evidence="13">The sequence shown here is derived from an EMBL/GenBank/DDBJ whole genome shotgun (WGS) entry which is preliminary data.</text>
</comment>
<dbReference type="InterPro" id="IPR023170">
    <property type="entry name" value="HhH_base_excis_C"/>
</dbReference>
<dbReference type="CDD" id="cd00056">
    <property type="entry name" value="ENDO3c"/>
    <property type="match status" value="1"/>
</dbReference>
<dbReference type="RefSeq" id="WP_039644931.1">
    <property type="nucleotide sequence ID" value="NZ_JXBL01000001.1"/>
</dbReference>
<evidence type="ECO:0000256" key="6">
    <source>
        <dbReference type="ARBA" id="ARBA00022801"/>
    </source>
</evidence>
<keyword evidence="13" id="KW-0540">Nuclease</keyword>
<evidence type="ECO:0000256" key="9">
    <source>
        <dbReference type="ARBA" id="ARBA00023204"/>
    </source>
</evidence>
<dbReference type="InterPro" id="IPR036388">
    <property type="entry name" value="WH-like_DNA-bd_sf"/>
</dbReference>
<feature type="domain" description="HhH-GPD" evidence="12">
    <location>
        <begin position="56"/>
        <end position="204"/>
    </location>
</feature>
<evidence type="ECO:0000256" key="7">
    <source>
        <dbReference type="ARBA" id="ARBA00023004"/>
    </source>
</evidence>
<evidence type="ECO:0000256" key="11">
    <source>
        <dbReference type="SAM" id="MobiDB-lite"/>
    </source>
</evidence>
<organism evidence="13 14">
    <name type="scientific">Geobacter soli</name>
    <dbReference type="NCBI Taxonomy" id="1510391"/>
    <lineage>
        <taxon>Bacteria</taxon>
        <taxon>Pseudomonadati</taxon>
        <taxon>Thermodesulfobacteriota</taxon>
        <taxon>Desulfuromonadia</taxon>
        <taxon>Geobacterales</taxon>
        <taxon>Geobacteraceae</taxon>
        <taxon>Geobacter</taxon>
    </lineage>
</organism>
<evidence type="ECO:0000256" key="10">
    <source>
        <dbReference type="ARBA" id="ARBA00023295"/>
    </source>
</evidence>
<comment type="similarity">
    <text evidence="3">Belongs to the Nth/MutY family.</text>
</comment>
<reference evidence="13 14" key="1">
    <citation type="submission" date="2015-01" db="EMBL/GenBank/DDBJ databases">
        <title>Genome sequence of the anaerobic bacterium Geobacter soli GSS01, a dissimilatory Fe(III) reducer from soil.</title>
        <authorList>
            <person name="Yang G."/>
            <person name="Zhou S."/>
        </authorList>
    </citation>
    <scope>NUCLEOTIDE SEQUENCE [LARGE SCALE GENOMIC DNA]</scope>
    <source>
        <strain evidence="13 14">GSS01</strain>
    </source>
</reference>
<proteinExistence type="inferred from homology"/>
<dbReference type="SMART" id="SM00478">
    <property type="entry name" value="ENDO3c"/>
    <property type="match status" value="1"/>
</dbReference>
<dbReference type="GO" id="GO:0035485">
    <property type="term" value="F:adenine/guanine mispair binding"/>
    <property type="evidence" value="ECO:0007669"/>
    <property type="project" value="TreeGrafter"/>
</dbReference>
<dbReference type="GO" id="GO:0034039">
    <property type="term" value="F:8-oxo-7,8-dihydroguanine DNA N-glycosylase activity"/>
    <property type="evidence" value="ECO:0007669"/>
    <property type="project" value="TreeGrafter"/>
</dbReference>
<feature type="region of interest" description="Disordered" evidence="11">
    <location>
        <begin position="208"/>
        <end position="229"/>
    </location>
</feature>
<keyword evidence="8" id="KW-0411">Iron-sulfur</keyword>
<dbReference type="InterPro" id="IPR003265">
    <property type="entry name" value="HhH-GPD_domain"/>
</dbReference>
<evidence type="ECO:0000256" key="3">
    <source>
        <dbReference type="ARBA" id="ARBA00008343"/>
    </source>
</evidence>
<keyword evidence="10" id="KW-0326">Glycosidase</keyword>
<sequence length="285" mass="32595">MNREQELTHLFRQEGLTPAVADLFRRIVYDWYVPQRRELPWRETFDPYAILVSEIMLQQTQVERVREKYATFLAEFPDLRALAAAPLERVLAAWQGLGYNRRAVNLKRCAEAVVASLGGEVPADPNELVRLPGIGTYTSRAVVVFAFNTPLPFIETNIRSVYIHHFFADQSGIHDRDLMPLIEQTLDRDNPREWYYALMDYGSHLKRLHGNPSRRSSHHTRQTPFKGSNREVRSRILRAVLENPGISRDALEKAVGASSEIVGKNLEQLAAEGFIVSRGPGYRIL</sequence>
<comment type="cofactor">
    <cofactor evidence="1">
        <name>[4Fe-4S] cluster</name>
        <dbReference type="ChEBI" id="CHEBI:49883"/>
    </cofactor>
</comment>
<dbReference type="GO" id="GO:0006284">
    <property type="term" value="P:base-excision repair"/>
    <property type="evidence" value="ECO:0007669"/>
    <property type="project" value="InterPro"/>
</dbReference>